<dbReference type="InterPro" id="IPR003788">
    <property type="entry name" value="NDUFAF7"/>
</dbReference>
<proteinExistence type="inferred from homology"/>
<evidence type="ECO:0000256" key="1">
    <source>
        <dbReference type="ARBA" id="ARBA00004173"/>
    </source>
</evidence>
<dbReference type="OrthoDB" id="5595109at2759"/>
<dbReference type="Pfam" id="PF02636">
    <property type="entry name" value="Methyltransf_28"/>
    <property type="match status" value="1"/>
</dbReference>
<evidence type="ECO:0000256" key="4">
    <source>
        <dbReference type="ARBA" id="ARBA00022679"/>
    </source>
</evidence>
<evidence type="ECO:0000313" key="8">
    <source>
        <dbReference type="EMBL" id="CAB5370581.1"/>
    </source>
</evidence>
<organism evidence="8 9">
    <name type="scientific">Rhizophagus irregularis</name>
    <dbReference type="NCBI Taxonomy" id="588596"/>
    <lineage>
        <taxon>Eukaryota</taxon>
        <taxon>Fungi</taxon>
        <taxon>Fungi incertae sedis</taxon>
        <taxon>Mucoromycota</taxon>
        <taxon>Glomeromycotina</taxon>
        <taxon>Glomeromycetes</taxon>
        <taxon>Glomerales</taxon>
        <taxon>Glomeraceae</taxon>
        <taxon>Rhizophagus</taxon>
    </lineage>
</organism>
<gene>
    <name evidence="8" type="ORF">CHRIB12_LOCUS12688</name>
</gene>
<sequence length="389" mass="39860">MAAASLDPITAPPTAQFGVGCAPGTSSTARGAVDPELASGRGDEAAAPLADRLARAITLAGPISLAQFMAAANQQYYATRDPLGSGGDFTTAPEISQMFGELIGLWGADLWDRAGRPHAAWVELGPGRGTLSTDALRAAGKAGFAPPVHLVETSPVLRAAQAERLPHATWHDAIDTLPTDRPLIVIANEFFDALPIRQLVKGAGGWFERLVACQDTLFLPIAGKQVPDGVIPEALRDAAAGSVIETSPASVAILRSLAQRIVAQGGALLVVDYGYDGPAVGDTLQAVRGHAYANPYEAPGEQDLTAHVDFGTLAAAAIVEGAQVAGPIGQGAFLGALGIAARAAALAKAAPDRAEGITADHQRLTQAMGTLFQVLAVSSPDWPLPAGFA</sequence>
<evidence type="ECO:0000256" key="3">
    <source>
        <dbReference type="ARBA" id="ARBA00022603"/>
    </source>
</evidence>
<dbReference type="PANTHER" id="PTHR12049:SF7">
    <property type="entry name" value="PROTEIN ARGININE METHYLTRANSFERASE NDUFAF7, MITOCHONDRIAL"/>
    <property type="match status" value="1"/>
</dbReference>
<comment type="similarity">
    <text evidence="2 7">Belongs to the NDUFAF7 family.</text>
</comment>
<keyword evidence="4 7" id="KW-0808">Transferase</keyword>
<dbReference type="VEuPathDB" id="FungiDB:RhiirFUN_016839"/>
<keyword evidence="3 7" id="KW-0489">Methyltransferase</keyword>
<comment type="catalytic activity">
    <reaction evidence="6 7">
        <text>L-arginyl-[protein] + 2 S-adenosyl-L-methionine = N(omega),N(omega)'-dimethyl-L-arginyl-[protein] + 2 S-adenosyl-L-homocysteine + 2 H(+)</text>
        <dbReference type="Rhea" id="RHEA:48108"/>
        <dbReference type="Rhea" id="RHEA-COMP:10532"/>
        <dbReference type="Rhea" id="RHEA-COMP:11992"/>
        <dbReference type="ChEBI" id="CHEBI:15378"/>
        <dbReference type="ChEBI" id="CHEBI:29965"/>
        <dbReference type="ChEBI" id="CHEBI:57856"/>
        <dbReference type="ChEBI" id="CHEBI:59789"/>
        <dbReference type="ChEBI" id="CHEBI:88221"/>
        <dbReference type="EC" id="2.1.1.320"/>
    </reaction>
</comment>
<dbReference type="GO" id="GO:0035243">
    <property type="term" value="F:protein-arginine omega-N symmetric methyltransferase activity"/>
    <property type="evidence" value="ECO:0007669"/>
    <property type="project" value="UniProtKB-EC"/>
</dbReference>
<comment type="caution">
    <text evidence="8">The sequence shown here is derived from an EMBL/GenBank/DDBJ whole genome shotgun (WGS) entry which is preliminary data.</text>
</comment>
<dbReference type="EC" id="2.1.1.320" evidence="7"/>
<dbReference type="GO" id="GO:0032259">
    <property type="term" value="P:methylation"/>
    <property type="evidence" value="ECO:0007669"/>
    <property type="project" value="UniProtKB-KW"/>
</dbReference>
<dbReference type="GO" id="GO:0005739">
    <property type="term" value="C:mitochondrion"/>
    <property type="evidence" value="ECO:0007669"/>
    <property type="project" value="UniProtKB-SubCell"/>
</dbReference>
<protein>
    <recommendedName>
        <fullName evidence="7">Protein arginine methyltransferase NDUFAF7</fullName>
        <ecNumber evidence="7">2.1.1.320</ecNumber>
    </recommendedName>
</protein>
<evidence type="ECO:0000256" key="2">
    <source>
        <dbReference type="ARBA" id="ARBA00005891"/>
    </source>
</evidence>
<accession>A0A916E9S3</accession>
<dbReference type="EMBL" id="CAGKOT010000028">
    <property type="protein sequence ID" value="CAB5370581.1"/>
    <property type="molecule type" value="Genomic_DNA"/>
</dbReference>
<comment type="subcellular location">
    <subcellularLocation>
        <location evidence="1 7">Mitochondrion</location>
    </subcellularLocation>
</comment>
<reference evidence="8" key="1">
    <citation type="submission" date="2020-05" db="EMBL/GenBank/DDBJ databases">
        <authorList>
            <person name="Rincon C."/>
            <person name="Sanders R I."/>
            <person name="Robbins C."/>
            <person name="Chaturvedi A."/>
        </authorList>
    </citation>
    <scope>NUCLEOTIDE SEQUENCE</scope>
    <source>
        <strain evidence="8">CHB12</strain>
    </source>
</reference>
<dbReference type="Proteomes" id="UP000684084">
    <property type="component" value="Unassembled WGS sequence"/>
</dbReference>
<comment type="function">
    <text evidence="7">Arginine methyltransferase involved in the assembly or stability of mitochondrial NADH:ubiquinone oxidoreductase complex (complex I).</text>
</comment>
<evidence type="ECO:0000256" key="5">
    <source>
        <dbReference type="ARBA" id="ARBA00023128"/>
    </source>
</evidence>
<evidence type="ECO:0000256" key="7">
    <source>
        <dbReference type="RuleBase" id="RU364114"/>
    </source>
</evidence>
<dbReference type="PANTHER" id="PTHR12049">
    <property type="entry name" value="PROTEIN ARGININE METHYLTRANSFERASE NDUFAF7, MITOCHONDRIAL"/>
    <property type="match status" value="1"/>
</dbReference>
<name>A0A916E9S3_9GLOM</name>
<dbReference type="AlphaFoldDB" id="A0A916E9S3"/>
<evidence type="ECO:0000313" key="9">
    <source>
        <dbReference type="Proteomes" id="UP000684084"/>
    </source>
</evidence>
<evidence type="ECO:0000256" key="6">
    <source>
        <dbReference type="ARBA" id="ARBA00048612"/>
    </source>
</evidence>
<keyword evidence="5 7" id="KW-0496">Mitochondrion</keyword>